<protein>
    <submittedName>
        <fullName evidence="2">Uncharacterized protein</fullName>
    </submittedName>
</protein>
<comment type="caution">
    <text evidence="2">The sequence shown here is derived from an EMBL/GenBank/DDBJ whole genome shotgun (WGS) entry which is preliminary data.</text>
</comment>
<proteinExistence type="predicted"/>
<accession>A0A397UUC0</accession>
<dbReference type="Proteomes" id="UP000266673">
    <property type="component" value="Unassembled WGS sequence"/>
</dbReference>
<organism evidence="2 3">
    <name type="scientific">Gigaspora rosea</name>
    <dbReference type="NCBI Taxonomy" id="44941"/>
    <lineage>
        <taxon>Eukaryota</taxon>
        <taxon>Fungi</taxon>
        <taxon>Fungi incertae sedis</taxon>
        <taxon>Mucoromycota</taxon>
        <taxon>Glomeromycotina</taxon>
        <taxon>Glomeromycetes</taxon>
        <taxon>Diversisporales</taxon>
        <taxon>Gigasporaceae</taxon>
        <taxon>Gigaspora</taxon>
    </lineage>
</organism>
<sequence>MNRNFFIFILLALFSLANANNYETCSTLSMTFSKSSVLNVNYSPDPVGSQGYITFDTYHNLSADGFFVTEFTQIEYQYSSDNGQYAATVVHKVRNVGADEVLQTDSIGFPSDLTPPFQMIVILSELVPYYVHGCVKFIGLIK</sequence>
<reference evidence="2 3" key="1">
    <citation type="submission" date="2018-06" db="EMBL/GenBank/DDBJ databases">
        <title>Comparative genomics reveals the genomic features of Rhizophagus irregularis, R. cerebriforme, R. diaphanum and Gigaspora rosea, and their symbiotic lifestyle signature.</title>
        <authorList>
            <person name="Morin E."/>
            <person name="San Clemente H."/>
            <person name="Chen E.C.H."/>
            <person name="De La Providencia I."/>
            <person name="Hainaut M."/>
            <person name="Kuo A."/>
            <person name="Kohler A."/>
            <person name="Murat C."/>
            <person name="Tang N."/>
            <person name="Roy S."/>
            <person name="Loubradou J."/>
            <person name="Henrissat B."/>
            <person name="Grigoriev I.V."/>
            <person name="Corradi N."/>
            <person name="Roux C."/>
            <person name="Martin F.M."/>
        </authorList>
    </citation>
    <scope>NUCLEOTIDE SEQUENCE [LARGE SCALE GENOMIC DNA]</scope>
    <source>
        <strain evidence="2 3">DAOM 194757</strain>
    </source>
</reference>
<gene>
    <name evidence="2" type="ORF">C2G38_2326438</name>
</gene>
<keyword evidence="3" id="KW-1185">Reference proteome</keyword>
<keyword evidence="1" id="KW-0732">Signal</keyword>
<evidence type="ECO:0000313" key="3">
    <source>
        <dbReference type="Proteomes" id="UP000266673"/>
    </source>
</evidence>
<dbReference type="EMBL" id="QKWP01000945">
    <property type="protein sequence ID" value="RIB13221.1"/>
    <property type="molecule type" value="Genomic_DNA"/>
</dbReference>
<evidence type="ECO:0000313" key="2">
    <source>
        <dbReference type="EMBL" id="RIB13221.1"/>
    </source>
</evidence>
<feature type="chain" id="PRO_5017250473" evidence="1">
    <location>
        <begin position="20"/>
        <end position="142"/>
    </location>
</feature>
<dbReference type="AlphaFoldDB" id="A0A397UUC0"/>
<feature type="signal peptide" evidence="1">
    <location>
        <begin position="1"/>
        <end position="19"/>
    </location>
</feature>
<name>A0A397UUC0_9GLOM</name>
<evidence type="ECO:0000256" key="1">
    <source>
        <dbReference type="SAM" id="SignalP"/>
    </source>
</evidence>